<evidence type="ECO:0000313" key="11">
    <source>
        <dbReference type="EMBL" id="GAA3381912.1"/>
    </source>
</evidence>
<dbReference type="SUPFAM" id="SSF55874">
    <property type="entry name" value="ATPase domain of HSP90 chaperone/DNA topoisomerase II/histidine kinase"/>
    <property type="match status" value="1"/>
</dbReference>
<comment type="catalytic activity">
    <reaction evidence="1">
        <text>ATP + protein L-histidine = ADP + protein N-phospho-L-histidine.</text>
        <dbReference type="EC" id="2.7.13.3"/>
    </reaction>
</comment>
<keyword evidence="6 11" id="KW-0418">Kinase</keyword>
<evidence type="ECO:0000259" key="10">
    <source>
        <dbReference type="Pfam" id="PF07730"/>
    </source>
</evidence>
<proteinExistence type="predicted"/>
<keyword evidence="9" id="KW-0812">Transmembrane</keyword>
<organism evidence="11 12">
    <name type="scientific">Cryptosporangium minutisporangium</name>
    <dbReference type="NCBI Taxonomy" id="113569"/>
    <lineage>
        <taxon>Bacteria</taxon>
        <taxon>Bacillati</taxon>
        <taxon>Actinomycetota</taxon>
        <taxon>Actinomycetes</taxon>
        <taxon>Cryptosporangiales</taxon>
        <taxon>Cryptosporangiaceae</taxon>
        <taxon>Cryptosporangium</taxon>
    </lineage>
</organism>
<feature type="transmembrane region" description="Helical" evidence="9">
    <location>
        <begin position="24"/>
        <end position="42"/>
    </location>
</feature>
<dbReference type="CDD" id="cd16917">
    <property type="entry name" value="HATPase_UhpB-NarQ-NarX-like"/>
    <property type="match status" value="1"/>
</dbReference>
<dbReference type="RefSeq" id="WP_345725956.1">
    <property type="nucleotide sequence ID" value="NZ_BAAAYN010000001.1"/>
</dbReference>
<name>A0ABP6SQE6_9ACTN</name>
<feature type="domain" description="Signal transduction histidine kinase subgroup 3 dimerisation and phosphoacceptor" evidence="10">
    <location>
        <begin position="190"/>
        <end position="255"/>
    </location>
</feature>
<keyword evidence="7" id="KW-0067">ATP-binding</keyword>
<keyword evidence="8" id="KW-0902">Two-component regulatory system</keyword>
<dbReference type="EC" id="2.7.13.3" evidence="2"/>
<dbReference type="GO" id="GO:0016301">
    <property type="term" value="F:kinase activity"/>
    <property type="evidence" value="ECO:0007669"/>
    <property type="project" value="UniProtKB-KW"/>
</dbReference>
<evidence type="ECO:0000256" key="6">
    <source>
        <dbReference type="ARBA" id="ARBA00022777"/>
    </source>
</evidence>
<evidence type="ECO:0000256" key="1">
    <source>
        <dbReference type="ARBA" id="ARBA00000085"/>
    </source>
</evidence>
<keyword evidence="9" id="KW-1133">Transmembrane helix</keyword>
<evidence type="ECO:0000256" key="8">
    <source>
        <dbReference type="ARBA" id="ARBA00023012"/>
    </source>
</evidence>
<evidence type="ECO:0000256" key="9">
    <source>
        <dbReference type="SAM" id="Phobius"/>
    </source>
</evidence>
<evidence type="ECO:0000256" key="5">
    <source>
        <dbReference type="ARBA" id="ARBA00022741"/>
    </source>
</evidence>
<evidence type="ECO:0000313" key="12">
    <source>
        <dbReference type="Proteomes" id="UP001501676"/>
    </source>
</evidence>
<dbReference type="Proteomes" id="UP001501676">
    <property type="component" value="Unassembled WGS sequence"/>
</dbReference>
<protein>
    <recommendedName>
        <fullName evidence="2">histidine kinase</fullName>
        <ecNumber evidence="2">2.7.13.3</ecNumber>
    </recommendedName>
</protein>
<evidence type="ECO:0000256" key="4">
    <source>
        <dbReference type="ARBA" id="ARBA00022679"/>
    </source>
</evidence>
<feature type="transmembrane region" description="Helical" evidence="9">
    <location>
        <begin position="54"/>
        <end position="75"/>
    </location>
</feature>
<accession>A0ABP6SQE6</accession>
<keyword evidence="9" id="KW-0472">Membrane</keyword>
<dbReference type="PANTHER" id="PTHR24421:SF10">
    <property type="entry name" value="NITRATE_NITRITE SENSOR PROTEIN NARQ"/>
    <property type="match status" value="1"/>
</dbReference>
<gene>
    <name evidence="11" type="ORF">GCM10020369_01720</name>
</gene>
<dbReference type="PANTHER" id="PTHR24421">
    <property type="entry name" value="NITRATE/NITRITE SENSOR PROTEIN NARX-RELATED"/>
    <property type="match status" value="1"/>
</dbReference>
<dbReference type="InterPro" id="IPR011712">
    <property type="entry name" value="Sig_transdc_His_kin_sub3_dim/P"/>
</dbReference>
<dbReference type="Pfam" id="PF07730">
    <property type="entry name" value="HisKA_3"/>
    <property type="match status" value="1"/>
</dbReference>
<keyword evidence="4" id="KW-0808">Transferase</keyword>
<evidence type="ECO:0000256" key="2">
    <source>
        <dbReference type="ARBA" id="ARBA00012438"/>
    </source>
</evidence>
<dbReference type="EMBL" id="BAAAYN010000001">
    <property type="protein sequence ID" value="GAA3381912.1"/>
    <property type="molecule type" value="Genomic_DNA"/>
</dbReference>
<dbReference type="InterPro" id="IPR050482">
    <property type="entry name" value="Sensor_HK_TwoCompSys"/>
</dbReference>
<keyword evidence="3" id="KW-0597">Phosphoprotein</keyword>
<evidence type="ECO:0000256" key="7">
    <source>
        <dbReference type="ARBA" id="ARBA00022840"/>
    </source>
</evidence>
<sequence length="389" mass="41127">MSRPGAGVIFAGPLVSVATYRRGVYFFLGSVLLLPYLVWAVATAQTVQSDGWRAGLIPLLILVVAGGAVAFLGVLRSLEIAAARLLLDADLPAESSERPSREARLRSALWFALHLVSGGLVGALTFAGIPFVYRLTAWAVPVYALALVYVVAGFGALARQMAPVLLGPSAADQAAERVAAAEAETTKLAERNRIARELHDSIGHALTATTLQVAAAQRVFDADPEFARRALAKIEEVGRAAAADLDHALGVLRGDDRVAEPADAPDLTQLDQLCATVRDSGVVLNYTETGPVAEVPAAVSREAYRIVQEGLTNAVRHAGPGEVRLSVLVTVDAIRIEFTNPVAEGPTRRSGRGLAGIRERTDLLGGTVERGATGGRWRLAICLPRSGRR</sequence>
<feature type="transmembrane region" description="Helical" evidence="9">
    <location>
        <begin position="108"/>
        <end position="132"/>
    </location>
</feature>
<keyword evidence="5" id="KW-0547">Nucleotide-binding</keyword>
<comment type="caution">
    <text evidence="11">The sequence shown here is derived from an EMBL/GenBank/DDBJ whole genome shotgun (WGS) entry which is preliminary data.</text>
</comment>
<dbReference type="Gene3D" id="3.30.565.10">
    <property type="entry name" value="Histidine kinase-like ATPase, C-terminal domain"/>
    <property type="match status" value="1"/>
</dbReference>
<evidence type="ECO:0000256" key="3">
    <source>
        <dbReference type="ARBA" id="ARBA00022553"/>
    </source>
</evidence>
<dbReference type="InterPro" id="IPR036890">
    <property type="entry name" value="HATPase_C_sf"/>
</dbReference>
<reference evidence="12" key="1">
    <citation type="journal article" date="2019" name="Int. J. Syst. Evol. Microbiol.">
        <title>The Global Catalogue of Microorganisms (GCM) 10K type strain sequencing project: providing services to taxonomists for standard genome sequencing and annotation.</title>
        <authorList>
            <consortium name="The Broad Institute Genomics Platform"/>
            <consortium name="The Broad Institute Genome Sequencing Center for Infectious Disease"/>
            <person name="Wu L."/>
            <person name="Ma J."/>
        </authorList>
    </citation>
    <scope>NUCLEOTIDE SEQUENCE [LARGE SCALE GENOMIC DNA]</scope>
    <source>
        <strain evidence="12">JCM 9458</strain>
    </source>
</reference>
<dbReference type="Gene3D" id="1.20.5.1930">
    <property type="match status" value="1"/>
</dbReference>
<feature type="transmembrane region" description="Helical" evidence="9">
    <location>
        <begin position="138"/>
        <end position="158"/>
    </location>
</feature>
<keyword evidence="12" id="KW-1185">Reference proteome</keyword>